<evidence type="ECO:0000256" key="3">
    <source>
        <dbReference type="ARBA" id="ARBA00022692"/>
    </source>
</evidence>
<evidence type="ECO:0000256" key="5">
    <source>
        <dbReference type="ARBA" id="ARBA00023136"/>
    </source>
</evidence>
<keyword evidence="5 6" id="KW-0472">Membrane</keyword>
<feature type="transmembrane region" description="Helical" evidence="6">
    <location>
        <begin position="36"/>
        <end position="58"/>
    </location>
</feature>
<dbReference type="InterPro" id="IPR001851">
    <property type="entry name" value="ABC_transp_permease"/>
</dbReference>
<dbReference type="PANTHER" id="PTHR30482:SF10">
    <property type="entry name" value="HIGH-AFFINITY BRANCHED-CHAIN AMINO ACID TRANSPORT PROTEIN BRAE"/>
    <property type="match status" value="1"/>
</dbReference>
<dbReference type="GO" id="GO:0015658">
    <property type="term" value="F:branched-chain amino acid transmembrane transporter activity"/>
    <property type="evidence" value="ECO:0007669"/>
    <property type="project" value="InterPro"/>
</dbReference>
<reference evidence="7 8" key="1">
    <citation type="submission" date="2020-07" db="EMBL/GenBank/DDBJ databases">
        <title>Electron transfer.</title>
        <authorList>
            <person name="Huang L."/>
            <person name="Liu X."/>
            <person name="Zhou S."/>
        </authorList>
    </citation>
    <scope>NUCLEOTIDE SEQUENCE [LARGE SCALE GENOMIC DNA]</scope>
    <source>
        <strain evidence="7 8">Lx1</strain>
    </source>
</reference>
<accession>A0A7D6VSE9</accession>
<keyword evidence="4 6" id="KW-1133">Transmembrane helix</keyword>
<evidence type="ECO:0000256" key="4">
    <source>
        <dbReference type="ARBA" id="ARBA00022989"/>
    </source>
</evidence>
<dbReference type="CDD" id="cd06581">
    <property type="entry name" value="TM_PBP1_LivM_like"/>
    <property type="match status" value="1"/>
</dbReference>
<dbReference type="Proteomes" id="UP000512286">
    <property type="component" value="Chromosome"/>
</dbReference>
<feature type="transmembrane region" description="Helical" evidence="6">
    <location>
        <begin position="204"/>
        <end position="227"/>
    </location>
</feature>
<dbReference type="KEGG" id="cint:HZF06_06255"/>
<dbReference type="PANTHER" id="PTHR30482">
    <property type="entry name" value="HIGH-AFFINITY BRANCHED-CHAIN AMINO ACID TRANSPORT SYSTEM PERMEASE"/>
    <property type="match status" value="1"/>
</dbReference>
<keyword evidence="3 6" id="KW-0812">Transmembrane</keyword>
<dbReference type="EMBL" id="CP059378">
    <property type="protein sequence ID" value="QLY81186.1"/>
    <property type="molecule type" value="Genomic_DNA"/>
</dbReference>
<name>A0A7D6VSE9_9CLOT</name>
<feature type="transmembrane region" description="Helical" evidence="6">
    <location>
        <begin position="6"/>
        <end position="24"/>
    </location>
</feature>
<dbReference type="AlphaFoldDB" id="A0A7D6VSE9"/>
<gene>
    <name evidence="7" type="ORF">HZF06_06255</name>
</gene>
<dbReference type="Pfam" id="PF02653">
    <property type="entry name" value="BPD_transp_2"/>
    <property type="match status" value="1"/>
</dbReference>
<dbReference type="RefSeq" id="WP_021802829.1">
    <property type="nucleotide sequence ID" value="NZ_CP059378.1"/>
</dbReference>
<dbReference type="GO" id="GO:0005886">
    <property type="term" value="C:plasma membrane"/>
    <property type="evidence" value="ECO:0007669"/>
    <property type="project" value="UniProtKB-SubCell"/>
</dbReference>
<comment type="subcellular location">
    <subcellularLocation>
        <location evidence="1">Cell membrane</location>
        <topology evidence="1">Multi-pass membrane protein</topology>
    </subcellularLocation>
</comment>
<keyword evidence="2" id="KW-1003">Cell membrane</keyword>
<evidence type="ECO:0000256" key="6">
    <source>
        <dbReference type="SAM" id="Phobius"/>
    </source>
</evidence>
<evidence type="ECO:0000256" key="2">
    <source>
        <dbReference type="ARBA" id="ARBA00022475"/>
    </source>
</evidence>
<evidence type="ECO:0000313" key="7">
    <source>
        <dbReference type="EMBL" id="QLY81186.1"/>
    </source>
</evidence>
<feature type="transmembrane region" description="Helical" evidence="6">
    <location>
        <begin position="156"/>
        <end position="174"/>
    </location>
</feature>
<proteinExistence type="predicted"/>
<feature type="transmembrane region" description="Helical" evidence="6">
    <location>
        <begin position="90"/>
        <end position="113"/>
    </location>
</feature>
<feature type="transmembrane region" description="Helical" evidence="6">
    <location>
        <begin position="64"/>
        <end position="83"/>
    </location>
</feature>
<dbReference type="InterPro" id="IPR043428">
    <property type="entry name" value="LivM-like"/>
</dbReference>
<evidence type="ECO:0000313" key="8">
    <source>
        <dbReference type="Proteomes" id="UP000512286"/>
    </source>
</evidence>
<evidence type="ECO:0000256" key="1">
    <source>
        <dbReference type="ARBA" id="ARBA00004651"/>
    </source>
</evidence>
<organism evidence="7 8">
    <name type="scientific">Clostridium intestinale</name>
    <dbReference type="NCBI Taxonomy" id="36845"/>
    <lineage>
        <taxon>Bacteria</taxon>
        <taxon>Bacillati</taxon>
        <taxon>Bacillota</taxon>
        <taxon>Clostridia</taxon>
        <taxon>Eubacteriales</taxon>
        <taxon>Clostridiaceae</taxon>
        <taxon>Clostridium</taxon>
    </lineage>
</organism>
<sequence>MKNNKSIFKSLITFAVIVAVYLVLSTLINGKVINSYYSGILVLAFINIILAVSLNLVVGFTGQLALGHAGFMAIGAYLSAYLSKTYHLPFILVLVLGGLLASALALIVGVPTLKLKGDYFAITTLAFGEIIKGIITNTDLIGGARGLSGIPRNTNFTWAFIIMVLSVVVIYNIIHSSPGRAMISVRENEIAAEAMGINTFKYKLLAFIIAAFIAGVAGGLYAHYYTFIQPQSFTFMKSIEILTFVVFGGMGSLSGSVIATFILTALPEALRSLQDFKNIIYPVALIALMIFRPEGLLGTKEISFNIFKKLSPQKGKEE</sequence>
<protein>
    <submittedName>
        <fullName evidence="7">Branched-chain amino acid ABC transporter permease</fullName>
    </submittedName>
</protein>
<feature type="transmembrane region" description="Helical" evidence="6">
    <location>
        <begin position="239"/>
        <end position="267"/>
    </location>
</feature>
<feature type="transmembrane region" description="Helical" evidence="6">
    <location>
        <begin position="119"/>
        <end position="135"/>
    </location>
</feature>